<gene>
    <name evidence="1" type="ORF">QVD17_39776</name>
</gene>
<comment type="caution">
    <text evidence="1">The sequence shown here is derived from an EMBL/GenBank/DDBJ whole genome shotgun (WGS) entry which is preliminary data.</text>
</comment>
<evidence type="ECO:0000313" key="2">
    <source>
        <dbReference type="Proteomes" id="UP001229421"/>
    </source>
</evidence>
<organism evidence="1 2">
    <name type="scientific">Tagetes erecta</name>
    <name type="common">African marigold</name>
    <dbReference type="NCBI Taxonomy" id="13708"/>
    <lineage>
        <taxon>Eukaryota</taxon>
        <taxon>Viridiplantae</taxon>
        <taxon>Streptophyta</taxon>
        <taxon>Embryophyta</taxon>
        <taxon>Tracheophyta</taxon>
        <taxon>Spermatophyta</taxon>
        <taxon>Magnoliopsida</taxon>
        <taxon>eudicotyledons</taxon>
        <taxon>Gunneridae</taxon>
        <taxon>Pentapetalae</taxon>
        <taxon>asterids</taxon>
        <taxon>campanulids</taxon>
        <taxon>Asterales</taxon>
        <taxon>Asteraceae</taxon>
        <taxon>Asteroideae</taxon>
        <taxon>Heliantheae alliance</taxon>
        <taxon>Tageteae</taxon>
        <taxon>Tagetes</taxon>
    </lineage>
</organism>
<dbReference type="EMBL" id="JAUHHV010000011">
    <property type="protein sequence ID" value="KAK1408142.1"/>
    <property type="molecule type" value="Genomic_DNA"/>
</dbReference>
<reference evidence="1" key="1">
    <citation type="journal article" date="2023" name="bioRxiv">
        <title>Improved chromosome-level genome assembly for marigold (Tagetes erecta).</title>
        <authorList>
            <person name="Jiang F."/>
            <person name="Yuan L."/>
            <person name="Wang S."/>
            <person name="Wang H."/>
            <person name="Xu D."/>
            <person name="Wang A."/>
            <person name="Fan W."/>
        </authorList>
    </citation>
    <scope>NUCLEOTIDE SEQUENCE</scope>
    <source>
        <strain evidence="1">WSJ</strain>
        <tissue evidence="1">Leaf</tissue>
    </source>
</reference>
<keyword evidence="2" id="KW-1185">Reference proteome</keyword>
<sequence>MHKVTCSLENTSKFHAVSRGLNPFSFIRPSFSFTDFKQTLQTFHFSTLSLTFRFTFFHTHLLLSTTVMFSGVIYRLNLCYQVTAFLFFAVNDHLRRLKVYLFHFS</sequence>
<accession>A0AAD8JP55</accession>
<dbReference type="AlphaFoldDB" id="A0AAD8JP55"/>
<dbReference type="Proteomes" id="UP001229421">
    <property type="component" value="Unassembled WGS sequence"/>
</dbReference>
<name>A0AAD8JP55_TARER</name>
<protein>
    <submittedName>
        <fullName evidence="1">Uncharacterized protein</fullName>
    </submittedName>
</protein>
<proteinExistence type="predicted"/>
<evidence type="ECO:0000313" key="1">
    <source>
        <dbReference type="EMBL" id="KAK1408142.1"/>
    </source>
</evidence>